<comment type="caution">
    <text evidence="2">The sequence shown here is derived from an EMBL/GenBank/DDBJ whole genome shotgun (WGS) entry which is preliminary data.</text>
</comment>
<protein>
    <submittedName>
        <fullName evidence="2">Uncharacterized protein</fullName>
    </submittedName>
</protein>
<accession>A0A433T9H9</accession>
<name>A0A433T9H9_ELYCH</name>
<organism evidence="2 3">
    <name type="scientific">Elysia chlorotica</name>
    <name type="common">Eastern emerald elysia</name>
    <name type="synonym">Sea slug</name>
    <dbReference type="NCBI Taxonomy" id="188477"/>
    <lineage>
        <taxon>Eukaryota</taxon>
        <taxon>Metazoa</taxon>
        <taxon>Spiralia</taxon>
        <taxon>Lophotrochozoa</taxon>
        <taxon>Mollusca</taxon>
        <taxon>Gastropoda</taxon>
        <taxon>Heterobranchia</taxon>
        <taxon>Euthyneura</taxon>
        <taxon>Panpulmonata</taxon>
        <taxon>Sacoglossa</taxon>
        <taxon>Placobranchoidea</taxon>
        <taxon>Plakobranchidae</taxon>
        <taxon>Elysia</taxon>
    </lineage>
</organism>
<proteinExistence type="predicted"/>
<evidence type="ECO:0000313" key="2">
    <source>
        <dbReference type="EMBL" id="RUS78257.1"/>
    </source>
</evidence>
<feature type="region of interest" description="Disordered" evidence="1">
    <location>
        <begin position="21"/>
        <end position="58"/>
    </location>
</feature>
<feature type="compositionally biased region" description="Low complexity" evidence="1">
    <location>
        <begin position="210"/>
        <end position="236"/>
    </location>
</feature>
<sequence>MGGAELISDGSHDKRQTILRAASHKGDTRTSAGPIILTPTQPVMDESSKNCLPNKSYSDMGTNAEIRTLDLPNHGPFASEADAPSQGHRAQKDAFCRELSEENMKHAMQHMCGFGAMGAMSAMGAMGAHMGGLAPMGGPMGAPIGAMGGPHHQAGSGSIMHAAAHSHAMSDYGRELSSMQTKMLEDMHHSLQQQQQQQHQHHQHQHQHQQHPQQSQPASNANNNSTTVSSNNTHCSSKTKATAGRSTQIFGTIISNMTTAAAAAAVVLVVIININIMPADCTISTTNITSFITTLTTTPRILCISTTVINTQLSHLCDHHITDLKMPETIDLVRRFTKRAHSAFETDN</sequence>
<evidence type="ECO:0000313" key="3">
    <source>
        <dbReference type="Proteomes" id="UP000271974"/>
    </source>
</evidence>
<evidence type="ECO:0000256" key="1">
    <source>
        <dbReference type="SAM" id="MobiDB-lite"/>
    </source>
</evidence>
<gene>
    <name evidence="2" type="ORF">EGW08_013973</name>
</gene>
<feature type="compositionally biased region" description="Polar residues" evidence="1">
    <location>
        <begin position="49"/>
        <end position="58"/>
    </location>
</feature>
<dbReference type="Proteomes" id="UP000271974">
    <property type="component" value="Unassembled WGS sequence"/>
</dbReference>
<feature type="region of interest" description="Disordered" evidence="1">
    <location>
        <begin position="188"/>
        <end position="242"/>
    </location>
</feature>
<reference evidence="2 3" key="1">
    <citation type="submission" date="2019-01" db="EMBL/GenBank/DDBJ databases">
        <title>A draft genome assembly of the solar-powered sea slug Elysia chlorotica.</title>
        <authorList>
            <person name="Cai H."/>
            <person name="Li Q."/>
            <person name="Fang X."/>
            <person name="Li J."/>
            <person name="Curtis N.E."/>
            <person name="Altenburger A."/>
            <person name="Shibata T."/>
            <person name="Feng M."/>
            <person name="Maeda T."/>
            <person name="Schwartz J.A."/>
            <person name="Shigenobu S."/>
            <person name="Lundholm N."/>
            <person name="Nishiyama T."/>
            <person name="Yang H."/>
            <person name="Hasebe M."/>
            <person name="Li S."/>
            <person name="Pierce S.K."/>
            <person name="Wang J."/>
        </authorList>
    </citation>
    <scope>NUCLEOTIDE SEQUENCE [LARGE SCALE GENOMIC DNA]</scope>
    <source>
        <strain evidence="2">EC2010</strain>
        <tissue evidence="2">Whole organism of an adult</tissue>
    </source>
</reference>
<dbReference type="EMBL" id="RQTK01000522">
    <property type="protein sequence ID" value="RUS78257.1"/>
    <property type="molecule type" value="Genomic_DNA"/>
</dbReference>
<feature type="compositionally biased region" description="Basic residues" evidence="1">
    <location>
        <begin position="199"/>
        <end position="209"/>
    </location>
</feature>
<keyword evidence="3" id="KW-1185">Reference proteome</keyword>
<dbReference type="OrthoDB" id="10670916at2759"/>
<dbReference type="AlphaFoldDB" id="A0A433T9H9"/>